<name>A0A5S3QJB7_9FLAO</name>
<dbReference type="RefSeq" id="WP_138655846.1">
    <property type="nucleotide sequence ID" value="NZ_VATY01000001.1"/>
</dbReference>
<evidence type="ECO:0008006" key="3">
    <source>
        <dbReference type="Google" id="ProtNLM"/>
    </source>
</evidence>
<dbReference type="EMBL" id="VATY01000001">
    <property type="protein sequence ID" value="TMM57914.1"/>
    <property type="molecule type" value="Genomic_DNA"/>
</dbReference>
<gene>
    <name evidence="1" type="ORF">FEE95_00330</name>
</gene>
<protein>
    <recommendedName>
        <fullName evidence="3">Outer membrane protein beta-barrel domain-containing protein</fullName>
    </recommendedName>
</protein>
<evidence type="ECO:0000313" key="1">
    <source>
        <dbReference type="EMBL" id="TMM57914.1"/>
    </source>
</evidence>
<reference evidence="1 2" key="1">
    <citation type="submission" date="2019-05" db="EMBL/GenBank/DDBJ databases">
        <authorList>
            <person name="Zhang J.-Y."/>
            <person name="Feg X."/>
            <person name="Du Z.-J."/>
        </authorList>
    </citation>
    <scope>NUCLEOTIDE SEQUENCE [LARGE SCALE GENOMIC DNA]</scope>
    <source>
        <strain evidence="1 2">RZ26</strain>
    </source>
</reference>
<organism evidence="1 2">
    <name type="scientific">Maribacter algarum</name>
    <name type="common">ex Zhang et al. 2020</name>
    <dbReference type="NCBI Taxonomy" id="2578118"/>
    <lineage>
        <taxon>Bacteria</taxon>
        <taxon>Pseudomonadati</taxon>
        <taxon>Bacteroidota</taxon>
        <taxon>Flavobacteriia</taxon>
        <taxon>Flavobacteriales</taxon>
        <taxon>Flavobacteriaceae</taxon>
        <taxon>Maribacter</taxon>
    </lineage>
</organism>
<evidence type="ECO:0000313" key="2">
    <source>
        <dbReference type="Proteomes" id="UP000310314"/>
    </source>
</evidence>
<proteinExistence type="predicted"/>
<dbReference type="Proteomes" id="UP000310314">
    <property type="component" value="Unassembled WGS sequence"/>
</dbReference>
<dbReference type="AlphaFoldDB" id="A0A5S3QJB7"/>
<keyword evidence="2" id="KW-1185">Reference proteome</keyword>
<sequence>MSSIQAQETNEQWVESISLSLFNEKVTTPFEATDAIQTHWGGTLSYETSKNRAGVYQFTHIFQGGYYYHANFNQVAFLAWKPKFELRFNNLFNLHAILGVGYAHSFLTQPTYQIENGQYQEKRNWGTPHFMPSLGIGTGLNLYALLGVPLEVFVRYEAFSLAPYKPKGRLPFTPNTMLGIGLKYTFN</sequence>
<accession>A0A5S3QJB7</accession>
<dbReference type="OrthoDB" id="660961at2"/>
<comment type="caution">
    <text evidence="1">The sequence shown here is derived from an EMBL/GenBank/DDBJ whole genome shotgun (WGS) entry which is preliminary data.</text>
</comment>